<dbReference type="EMBL" id="MCRM02000022">
    <property type="protein sequence ID" value="PNV73611.1"/>
    <property type="molecule type" value="Genomic_DNA"/>
</dbReference>
<organism evidence="2 3">
    <name type="scientific">Leptospira inadai serovar Lyme</name>
    <dbReference type="NCBI Taxonomy" id="293084"/>
    <lineage>
        <taxon>Bacteria</taxon>
        <taxon>Pseudomonadati</taxon>
        <taxon>Spirochaetota</taxon>
        <taxon>Spirochaetia</taxon>
        <taxon>Leptospirales</taxon>
        <taxon>Leptospiraceae</taxon>
        <taxon>Leptospira</taxon>
    </lineage>
</organism>
<evidence type="ECO:0000313" key="2">
    <source>
        <dbReference type="EMBL" id="PNV73611.1"/>
    </source>
</evidence>
<comment type="caution">
    <text evidence="2">The sequence shown here is derived from an EMBL/GenBank/DDBJ whole genome shotgun (WGS) entry which is preliminary data.</text>
</comment>
<dbReference type="RefSeq" id="WP_010410993.1">
    <property type="nucleotide sequence ID" value="NZ_MCRM02000022.1"/>
</dbReference>
<protein>
    <submittedName>
        <fullName evidence="2">Crp/Fnr family transcriptional regulator</fullName>
    </submittedName>
</protein>
<name>A0ABX4YF65_9LEPT</name>
<dbReference type="InterPro" id="IPR018490">
    <property type="entry name" value="cNMP-bd_dom_sf"/>
</dbReference>
<keyword evidence="3" id="KW-1185">Reference proteome</keyword>
<proteinExistence type="predicted"/>
<dbReference type="Proteomes" id="UP000094669">
    <property type="component" value="Unassembled WGS sequence"/>
</dbReference>
<dbReference type="PROSITE" id="PS50042">
    <property type="entry name" value="CNMP_BINDING_3"/>
    <property type="match status" value="1"/>
</dbReference>
<dbReference type="Gene3D" id="2.60.120.10">
    <property type="entry name" value="Jelly Rolls"/>
    <property type="match status" value="1"/>
</dbReference>
<feature type="domain" description="Cyclic nucleotide-binding" evidence="1">
    <location>
        <begin position="22"/>
        <end position="127"/>
    </location>
</feature>
<dbReference type="InterPro" id="IPR014710">
    <property type="entry name" value="RmlC-like_jellyroll"/>
</dbReference>
<accession>A0ABX4YF65</accession>
<sequence>MLEKIKSDFPFFEKHWDEYEHMFKEEIIPAKKLLLSQGEIAKYVYFLDQGCLRLGFNDNNKEITFQFFFECQTVTSMESFKSSSPSPFFLESVEPSRLFSLRREDALMLYNKHEEFKDYLIDFLLSRVTNYIRLFLSRIKDTPEERYLDLIRNHPEIVKRIPQHYIASYLGITPVSLSRIRNRIWSERP</sequence>
<reference evidence="2" key="1">
    <citation type="submission" date="2018-01" db="EMBL/GenBank/DDBJ databases">
        <title>Genomic characterization of Leptospira inadai serogroup Lyme isolated from captured rat in Brazil and comparative analysis with human reference strain.</title>
        <authorList>
            <person name="Moreno L.Z."/>
            <person name="Loureiro A.P."/>
            <person name="Miraglia F."/>
            <person name="Kremer F.S."/>
            <person name="Eslabao M.R."/>
            <person name="Dellagostin O.A."/>
            <person name="Lilenbaum W."/>
            <person name="Moreno A.M."/>
        </authorList>
    </citation>
    <scope>NUCLEOTIDE SEQUENCE [LARGE SCALE GENOMIC DNA]</scope>
    <source>
        <strain evidence="2">M34/99</strain>
    </source>
</reference>
<dbReference type="SUPFAM" id="SSF51206">
    <property type="entry name" value="cAMP-binding domain-like"/>
    <property type="match status" value="1"/>
</dbReference>
<gene>
    <name evidence="2" type="ORF">BES34_017050</name>
</gene>
<dbReference type="InterPro" id="IPR000595">
    <property type="entry name" value="cNMP-bd_dom"/>
</dbReference>
<evidence type="ECO:0000313" key="3">
    <source>
        <dbReference type="Proteomes" id="UP000094669"/>
    </source>
</evidence>
<evidence type="ECO:0000259" key="1">
    <source>
        <dbReference type="PROSITE" id="PS50042"/>
    </source>
</evidence>
<dbReference type="Pfam" id="PF00027">
    <property type="entry name" value="cNMP_binding"/>
    <property type="match status" value="1"/>
</dbReference>